<evidence type="ECO:0000313" key="8">
    <source>
        <dbReference type="Proteomes" id="UP001218246"/>
    </source>
</evidence>
<protein>
    <submittedName>
        <fullName evidence="7">Flippase</fullName>
    </submittedName>
</protein>
<keyword evidence="3 6" id="KW-0812">Transmembrane</keyword>
<dbReference type="CDD" id="cd13128">
    <property type="entry name" value="MATE_Wzx_like"/>
    <property type="match status" value="1"/>
</dbReference>
<evidence type="ECO:0000256" key="6">
    <source>
        <dbReference type="SAM" id="Phobius"/>
    </source>
</evidence>
<feature type="transmembrane region" description="Helical" evidence="6">
    <location>
        <begin position="386"/>
        <end position="405"/>
    </location>
</feature>
<keyword evidence="2" id="KW-1003">Cell membrane</keyword>
<feature type="transmembrane region" description="Helical" evidence="6">
    <location>
        <begin position="171"/>
        <end position="194"/>
    </location>
</feature>
<dbReference type="RefSeq" id="WP_124564197.1">
    <property type="nucleotide sequence ID" value="NZ_JARRRY010000010.1"/>
</dbReference>
<keyword evidence="8" id="KW-1185">Reference proteome</keyword>
<feature type="transmembrane region" description="Helical" evidence="6">
    <location>
        <begin position="361"/>
        <end position="380"/>
    </location>
</feature>
<accession>A0ABT6H8Z6</accession>
<feature type="transmembrane region" description="Helical" evidence="6">
    <location>
        <begin position="292"/>
        <end position="315"/>
    </location>
</feature>
<dbReference type="InterPro" id="IPR050833">
    <property type="entry name" value="Poly_Biosynth_Transport"/>
</dbReference>
<comment type="caution">
    <text evidence="7">The sequence shown here is derived from an EMBL/GenBank/DDBJ whole genome shotgun (WGS) entry which is preliminary data.</text>
</comment>
<feature type="transmembrane region" description="Helical" evidence="6">
    <location>
        <begin position="148"/>
        <end position="165"/>
    </location>
</feature>
<gene>
    <name evidence="7" type="ORF">P6P90_14390</name>
</gene>
<feature type="transmembrane region" description="Helical" evidence="6">
    <location>
        <begin position="45"/>
        <end position="67"/>
    </location>
</feature>
<sequence length="417" mass="47304">MSVKKKLVTNFVSLASVQGLNFILPLITIPYLLHVLGPDRVGLINFAQAFIQYFILFTDYGFIFVATRDISLAREDNKKLSVIFSTVMLVRTLLMMLSFIVLIVLLYTVPKFKADSMIYILTFGMVLGNVLFPIWFFQGIEKMKTISILNAISKVIFTLGIFVFVTDESKFMYVPIFNSLGYIAIGIIAIYVITSHHGVRFVKPSKEDIMYQLKSGWHIFVSNIMTSLYTTSNVFILGFFASNTIVGYYSSAEKVVKAVLSIITPLVQTVYPHLSRALQESRTAAIALLRKVFWLVTVLMATLSLFVGVFAAQIVELVFKYEEIIPILQILSAFPLILGWANVFAILTMINFDYKKELSRIYIAASIFSVVLMFLLIPQFKQYGTAWTAVLTEAFATSLMAIFLWKKGIHVWKWRGK</sequence>
<feature type="transmembrane region" description="Helical" evidence="6">
    <location>
        <begin position="327"/>
        <end position="349"/>
    </location>
</feature>
<evidence type="ECO:0000256" key="3">
    <source>
        <dbReference type="ARBA" id="ARBA00022692"/>
    </source>
</evidence>
<feature type="transmembrane region" description="Helical" evidence="6">
    <location>
        <begin position="215"/>
        <end position="242"/>
    </location>
</feature>
<comment type="subcellular location">
    <subcellularLocation>
        <location evidence="1">Cell membrane</location>
        <topology evidence="1">Multi-pass membrane protein</topology>
    </subcellularLocation>
</comment>
<keyword evidence="4 6" id="KW-1133">Transmembrane helix</keyword>
<dbReference type="Pfam" id="PF01943">
    <property type="entry name" value="Polysacc_synt"/>
    <property type="match status" value="1"/>
</dbReference>
<feature type="transmembrane region" description="Helical" evidence="6">
    <location>
        <begin position="254"/>
        <end position="271"/>
    </location>
</feature>
<organism evidence="7 8">
    <name type="scientific">Ectobacillus antri</name>
    <dbReference type="NCBI Taxonomy" id="2486280"/>
    <lineage>
        <taxon>Bacteria</taxon>
        <taxon>Bacillati</taxon>
        <taxon>Bacillota</taxon>
        <taxon>Bacilli</taxon>
        <taxon>Bacillales</taxon>
        <taxon>Bacillaceae</taxon>
        <taxon>Ectobacillus</taxon>
    </lineage>
</organism>
<dbReference type="PANTHER" id="PTHR30250:SF11">
    <property type="entry name" value="O-ANTIGEN TRANSPORTER-RELATED"/>
    <property type="match status" value="1"/>
</dbReference>
<reference evidence="7 8" key="1">
    <citation type="submission" date="2023-04" db="EMBL/GenBank/DDBJ databases">
        <title>Ectobacillus antri isolated from activated sludge.</title>
        <authorList>
            <person name="Yan P."/>
            <person name="Liu X."/>
        </authorList>
    </citation>
    <scope>NUCLEOTIDE SEQUENCE [LARGE SCALE GENOMIC DNA]</scope>
    <source>
        <strain evidence="7 8">C18H</strain>
    </source>
</reference>
<evidence type="ECO:0000313" key="7">
    <source>
        <dbReference type="EMBL" id="MDG5755135.1"/>
    </source>
</evidence>
<feature type="transmembrane region" description="Helical" evidence="6">
    <location>
        <begin position="116"/>
        <end position="136"/>
    </location>
</feature>
<evidence type="ECO:0000256" key="1">
    <source>
        <dbReference type="ARBA" id="ARBA00004651"/>
    </source>
</evidence>
<feature type="transmembrane region" description="Helical" evidence="6">
    <location>
        <begin position="12"/>
        <end position="33"/>
    </location>
</feature>
<feature type="transmembrane region" description="Helical" evidence="6">
    <location>
        <begin position="88"/>
        <end position="110"/>
    </location>
</feature>
<dbReference type="InterPro" id="IPR002797">
    <property type="entry name" value="Polysacc_synth"/>
</dbReference>
<dbReference type="EMBL" id="JARULN010000019">
    <property type="protein sequence ID" value="MDG5755135.1"/>
    <property type="molecule type" value="Genomic_DNA"/>
</dbReference>
<dbReference type="Proteomes" id="UP001218246">
    <property type="component" value="Unassembled WGS sequence"/>
</dbReference>
<evidence type="ECO:0000256" key="4">
    <source>
        <dbReference type="ARBA" id="ARBA00022989"/>
    </source>
</evidence>
<name>A0ABT6H8Z6_9BACI</name>
<keyword evidence="5 6" id="KW-0472">Membrane</keyword>
<dbReference type="PANTHER" id="PTHR30250">
    <property type="entry name" value="PST FAMILY PREDICTED COLANIC ACID TRANSPORTER"/>
    <property type="match status" value="1"/>
</dbReference>
<evidence type="ECO:0000256" key="5">
    <source>
        <dbReference type="ARBA" id="ARBA00023136"/>
    </source>
</evidence>
<evidence type="ECO:0000256" key="2">
    <source>
        <dbReference type="ARBA" id="ARBA00022475"/>
    </source>
</evidence>
<proteinExistence type="predicted"/>